<keyword evidence="8" id="KW-1185">Reference proteome</keyword>
<reference evidence="8" key="1">
    <citation type="submission" date="2011-11" db="EMBL/GenBank/DDBJ databases">
        <title>Complete sequence of Desulfosporosinus orientis DSM 765.</title>
        <authorList>
            <person name="Lucas S."/>
            <person name="Han J."/>
            <person name="Lapidus A."/>
            <person name="Cheng J.-F."/>
            <person name="Goodwin L."/>
            <person name="Pitluck S."/>
            <person name="Peters L."/>
            <person name="Ovchinnikova G."/>
            <person name="Teshima H."/>
            <person name="Detter J.C."/>
            <person name="Han C."/>
            <person name="Tapia R."/>
            <person name="Land M."/>
            <person name="Hauser L."/>
            <person name="Kyrpides N."/>
            <person name="Ivanova N."/>
            <person name="Pagani I."/>
            <person name="Pester M."/>
            <person name="Spring S."/>
            <person name="Ollivier B."/>
            <person name="Rattei T."/>
            <person name="Klenk H.-P."/>
            <person name="Wagner M."/>
            <person name="Loy A."/>
            <person name="Woyke T."/>
        </authorList>
    </citation>
    <scope>NUCLEOTIDE SEQUENCE [LARGE SCALE GENOMIC DNA]</scope>
    <source>
        <strain evidence="8">ATCC 19365 / DSM 765 / NCIMB 8382 / VKM B-1628</strain>
    </source>
</reference>
<sequence length="346" mass="39284">METLEDVMDLHEQIKWKEDIKRWAREGGFAASGFTTADPVESLRSVLKTRIDQGIGTPFESQDIKERIDPRALWQECSTVIALAYPFPLSLPPEKGEGILARSAAGDDYHHVVTRKIRQLMDLMIQHDWPGSLRFQVDTGPLIERAFAVRAGIGWIGRNQHLIIPGYGSFVALALLLLDQEIPGDEPLSPGQCGACQRCIRACPARILGREPFNSKRCVSYLTQSKEVLTLEERQRLGLRIFGCDTCQEVCPHNQQWLQEERKSPLRRGVNLKEILNLSKGEFLKEFKHTAAGWRGKGVLQRNAYIALQNAQDSESVQILFDYQKNKTIPPSILPYVTWQEHDQEL</sequence>
<evidence type="ECO:0000256" key="4">
    <source>
        <dbReference type="ARBA" id="ARBA00022785"/>
    </source>
</evidence>
<keyword evidence="2" id="KW-0963">Cytoplasm</keyword>
<dbReference type="PANTHER" id="PTHR30002:SF4">
    <property type="entry name" value="EPOXYQUEUOSINE REDUCTASE"/>
    <property type="match status" value="1"/>
</dbReference>
<dbReference type="eggNOG" id="COG1600">
    <property type="taxonomic scope" value="Bacteria"/>
</dbReference>
<reference evidence="7 8" key="2">
    <citation type="journal article" date="2012" name="J. Bacteriol.">
        <title>Complete genome sequences of Desulfosporosinus orientis DSM765T, Desulfosporosinus youngiae DSM17734T, Desulfosporosinus meridiei DSM13257T, and Desulfosporosinus acidiphilus DSM22704T.</title>
        <authorList>
            <person name="Pester M."/>
            <person name="Brambilla E."/>
            <person name="Alazard D."/>
            <person name="Rattei T."/>
            <person name="Weinmaier T."/>
            <person name="Han J."/>
            <person name="Lucas S."/>
            <person name="Lapidus A."/>
            <person name="Cheng J.F."/>
            <person name="Goodwin L."/>
            <person name="Pitluck S."/>
            <person name="Peters L."/>
            <person name="Ovchinnikova G."/>
            <person name="Teshima H."/>
            <person name="Detter J.C."/>
            <person name="Han C.S."/>
            <person name="Tapia R."/>
            <person name="Land M.L."/>
            <person name="Hauser L."/>
            <person name="Kyrpides N.C."/>
            <person name="Ivanova N.N."/>
            <person name="Pagani I."/>
            <person name="Huntmann M."/>
            <person name="Wei C.L."/>
            <person name="Davenport K.W."/>
            <person name="Daligault H."/>
            <person name="Chain P.S."/>
            <person name="Chen A."/>
            <person name="Mavromatis K."/>
            <person name="Markowitz V."/>
            <person name="Szeto E."/>
            <person name="Mikhailova N."/>
            <person name="Pati A."/>
            <person name="Wagner M."/>
            <person name="Woyke T."/>
            <person name="Ollivier B."/>
            <person name="Klenk H.P."/>
            <person name="Spring S."/>
            <person name="Loy A."/>
        </authorList>
    </citation>
    <scope>NUCLEOTIDE SEQUENCE [LARGE SCALE GENOMIC DNA]</scope>
    <source>
        <strain evidence="8">ATCC 19365 / DSM 765 / NCIMB 8382 / VKM B-1628</strain>
    </source>
</reference>
<keyword evidence="1" id="KW-0408">Iron</keyword>
<evidence type="ECO:0000313" key="8">
    <source>
        <dbReference type="Proteomes" id="UP000006346"/>
    </source>
</evidence>
<keyword evidence="1" id="KW-0411">Iron-sulfur</keyword>
<dbReference type="GO" id="GO:0008616">
    <property type="term" value="P:tRNA queuosine(34) biosynthetic process"/>
    <property type="evidence" value="ECO:0007669"/>
    <property type="project" value="UniProtKB-KW"/>
</dbReference>
<dbReference type="GO" id="GO:0051539">
    <property type="term" value="F:4 iron, 4 sulfur cluster binding"/>
    <property type="evidence" value="ECO:0007669"/>
    <property type="project" value="UniProtKB-KW"/>
</dbReference>
<protein>
    <submittedName>
        <fullName evidence="7">Uncharacterized Fe-S protein</fullName>
    </submittedName>
</protein>
<dbReference type="NCBIfam" id="TIGR00276">
    <property type="entry name" value="tRNA epoxyqueuosine(34) reductase QueG"/>
    <property type="match status" value="1"/>
</dbReference>
<keyword evidence="1" id="KW-0479">Metal-binding</keyword>
<dbReference type="SUPFAM" id="SSF46548">
    <property type="entry name" value="alpha-helical ferredoxin"/>
    <property type="match status" value="1"/>
</dbReference>
<gene>
    <name evidence="7" type="ordered locus">Desor_3637</name>
</gene>
<dbReference type="RefSeq" id="WP_014185923.1">
    <property type="nucleotide sequence ID" value="NC_016584.1"/>
</dbReference>
<dbReference type="Gene3D" id="3.30.70.20">
    <property type="match status" value="1"/>
</dbReference>
<dbReference type="HOGENOM" id="CLU_030790_2_1_9"/>
<dbReference type="InterPro" id="IPR004453">
    <property type="entry name" value="QueG"/>
</dbReference>
<dbReference type="InterPro" id="IPR017896">
    <property type="entry name" value="4Fe4S_Fe-S-bd"/>
</dbReference>
<dbReference type="AlphaFoldDB" id="G7WIP1"/>
<dbReference type="STRING" id="768706.Desor_3637"/>
<dbReference type="EMBL" id="CP003108">
    <property type="protein sequence ID" value="AET69115.1"/>
    <property type="molecule type" value="Genomic_DNA"/>
</dbReference>
<dbReference type="KEGG" id="dor:Desor_3637"/>
<dbReference type="Pfam" id="PF08331">
    <property type="entry name" value="QueG_DUF1730"/>
    <property type="match status" value="1"/>
</dbReference>
<evidence type="ECO:0000256" key="2">
    <source>
        <dbReference type="ARBA" id="ARBA00022490"/>
    </source>
</evidence>
<keyword evidence="4" id="KW-0671">Queuosine biosynthesis</keyword>
<dbReference type="Pfam" id="PF13484">
    <property type="entry name" value="Fer4_16"/>
    <property type="match status" value="1"/>
</dbReference>
<evidence type="ECO:0000256" key="5">
    <source>
        <dbReference type="ARBA" id="ARBA00023002"/>
    </source>
</evidence>
<dbReference type="InterPro" id="IPR013542">
    <property type="entry name" value="QueG_DUF1730"/>
</dbReference>
<dbReference type="GO" id="GO:0052693">
    <property type="term" value="F:epoxyqueuosine reductase activity"/>
    <property type="evidence" value="ECO:0007669"/>
    <property type="project" value="TreeGrafter"/>
</dbReference>
<proteinExistence type="predicted"/>
<evidence type="ECO:0000313" key="7">
    <source>
        <dbReference type="EMBL" id="AET69115.1"/>
    </source>
</evidence>
<organism evidence="7 8">
    <name type="scientific">Desulfosporosinus orientis (strain ATCC 19365 / DSM 765 / NCIMB 8382 / VKM B-1628 / Singapore I)</name>
    <name type="common">Desulfotomaculum orientis</name>
    <dbReference type="NCBI Taxonomy" id="768706"/>
    <lineage>
        <taxon>Bacteria</taxon>
        <taxon>Bacillati</taxon>
        <taxon>Bacillota</taxon>
        <taxon>Clostridia</taxon>
        <taxon>Eubacteriales</taxon>
        <taxon>Desulfitobacteriaceae</taxon>
        <taxon>Desulfosporosinus</taxon>
    </lineage>
</organism>
<dbReference type="PATRIC" id="fig|768706.3.peg.3671"/>
<evidence type="ECO:0000256" key="3">
    <source>
        <dbReference type="ARBA" id="ARBA00022694"/>
    </source>
</evidence>
<evidence type="ECO:0000259" key="6">
    <source>
        <dbReference type="PROSITE" id="PS51379"/>
    </source>
</evidence>
<name>G7WIP1_DESOD</name>
<feature type="domain" description="4Fe-4S ferredoxin-type" evidence="6">
    <location>
        <begin position="184"/>
        <end position="213"/>
    </location>
</feature>
<dbReference type="Proteomes" id="UP000006346">
    <property type="component" value="Chromosome"/>
</dbReference>
<keyword evidence="3" id="KW-0819">tRNA processing</keyword>
<dbReference type="PROSITE" id="PS51379">
    <property type="entry name" value="4FE4S_FER_2"/>
    <property type="match status" value="1"/>
</dbReference>
<keyword evidence="5" id="KW-0560">Oxidoreductase</keyword>
<accession>G7WIP1</accession>
<dbReference type="PANTHER" id="PTHR30002">
    <property type="entry name" value="EPOXYQUEUOSINE REDUCTASE"/>
    <property type="match status" value="1"/>
</dbReference>
<evidence type="ECO:0000256" key="1">
    <source>
        <dbReference type="ARBA" id="ARBA00022485"/>
    </source>
</evidence>
<keyword evidence="1" id="KW-0004">4Fe-4S</keyword>